<evidence type="ECO:0000313" key="2">
    <source>
        <dbReference type="Proteomes" id="UP000186309"/>
    </source>
</evidence>
<accession>A0A1U7CX79</accession>
<reference evidence="2" key="1">
    <citation type="submission" date="2016-12" db="EMBL/GenBank/DDBJ databases">
        <title>Comparative genomics of four Isosphaeraceae planctomycetes: a common pool of plasmids and glycoside hydrolase genes.</title>
        <authorList>
            <person name="Ivanova A."/>
        </authorList>
    </citation>
    <scope>NUCLEOTIDE SEQUENCE [LARGE SCALE GENOMIC DNA]</scope>
    <source>
        <strain evidence="2">PX4</strain>
    </source>
</reference>
<dbReference type="EMBL" id="CP019082">
    <property type="protein sequence ID" value="APW63506.1"/>
    <property type="molecule type" value="Genomic_DNA"/>
</dbReference>
<protein>
    <submittedName>
        <fullName evidence="1">Uncharacterized protein</fullName>
    </submittedName>
</protein>
<sequence>MLVSAPLPSVKTVPASASSVGRLTLTVSALSRTRPQHVPTAGILTALANAQLVCELGLTDRTPKE</sequence>
<proteinExistence type="predicted"/>
<name>A0A1U7CX79_9BACT</name>
<organism evidence="1 2">
    <name type="scientific">Paludisphaera borealis</name>
    <dbReference type="NCBI Taxonomy" id="1387353"/>
    <lineage>
        <taxon>Bacteria</taxon>
        <taxon>Pseudomonadati</taxon>
        <taxon>Planctomycetota</taxon>
        <taxon>Planctomycetia</taxon>
        <taxon>Isosphaerales</taxon>
        <taxon>Isosphaeraceae</taxon>
        <taxon>Paludisphaera</taxon>
    </lineage>
</organism>
<dbReference type="AlphaFoldDB" id="A0A1U7CX79"/>
<gene>
    <name evidence="1" type="ORF">BSF38_05078</name>
</gene>
<keyword evidence="2" id="KW-1185">Reference proteome</keyword>
<dbReference type="STRING" id="1387353.BSF38_05078"/>
<dbReference type="Proteomes" id="UP000186309">
    <property type="component" value="Chromosome"/>
</dbReference>
<evidence type="ECO:0000313" key="1">
    <source>
        <dbReference type="EMBL" id="APW63506.1"/>
    </source>
</evidence>
<dbReference type="KEGG" id="pbor:BSF38_05078"/>